<dbReference type="EMBL" id="SSTD01003134">
    <property type="protein sequence ID" value="TYK27093.1"/>
    <property type="molecule type" value="Genomic_DNA"/>
</dbReference>
<evidence type="ECO:0000313" key="4">
    <source>
        <dbReference type="Proteomes" id="UP000321947"/>
    </source>
</evidence>
<dbReference type="EMBL" id="SSTE01016227">
    <property type="protein sequence ID" value="KAA0041804.1"/>
    <property type="molecule type" value="Genomic_DNA"/>
</dbReference>
<sequence length="217" mass="24894">MKLSIANRGNNDLLVLEVRKEKKEVKSAHKVSNGATKKAMVVSMTPLKFVSKKMKVEKCQDEGEKRRSTLKERQEKVYHFRDSGLPDMLEQLLEKQLIQLSECKQLVEIGMVNDHNYCKYHRVIRHPIEKCFVLKELILKLPLDKRIELDLDGVAQTNYAAVMIHLNGRLPATQSLIQFGSLESIIIYSSLEILQNNNLQTVYSKGEEKKVEDADEG</sequence>
<evidence type="ECO:0000313" key="3">
    <source>
        <dbReference type="Proteomes" id="UP000321393"/>
    </source>
</evidence>
<evidence type="ECO:0000313" key="2">
    <source>
        <dbReference type="EMBL" id="TYK27093.1"/>
    </source>
</evidence>
<name>A0A5D3DTX5_CUCMM</name>
<dbReference type="Proteomes" id="UP000321393">
    <property type="component" value="Unassembled WGS sequence"/>
</dbReference>
<dbReference type="OrthoDB" id="1741488at2759"/>
<evidence type="ECO:0000313" key="1">
    <source>
        <dbReference type="EMBL" id="KAA0041804.1"/>
    </source>
</evidence>
<gene>
    <name evidence="2" type="ORF">E5676_scaffold95G001050</name>
    <name evidence="1" type="ORF">E6C27_scaffold67G001770</name>
</gene>
<proteinExistence type="predicted"/>
<organism evidence="2 4">
    <name type="scientific">Cucumis melo var. makuwa</name>
    <name type="common">Oriental melon</name>
    <dbReference type="NCBI Taxonomy" id="1194695"/>
    <lineage>
        <taxon>Eukaryota</taxon>
        <taxon>Viridiplantae</taxon>
        <taxon>Streptophyta</taxon>
        <taxon>Embryophyta</taxon>
        <taxon>Tracheophyta</taxon>
        <taxon>Spermatophyta</taxon>
        <taxon>Magnoliopsida</taxon>
        <taxon>eudicotyledons</taxon>
        <taxon>Gunneridae</taxon>
        <taxon>Pentapetalae</taxon>
        <taxon>rosids</taxon>
        <taxon>fabids</taxon>
        <taxon>Cucurbitales</taxon>
        <taxon>Cucurbitaceae</taxon>
        <taxon>Benincaseae</taxon>
        <taxon>Cucumis</taxon>
    </lineage>
</organism>
<dbReference type="PANTHER" id="PTHR33437">
    <property type="entry name" value="OS06G0361200 PROTEIN"/>
    <property type="match status" value="1"/>
</dbReference>
<comment type="caution">
    <text evidence="2">The sequence shown here is derived from an EMBL/GenBank/DDBJ whole genome shotgun (WGS) entry which is preliminary data.</text>
</comment>
<protein>
    <submittedName>
        <fullName evidence="2">Ty3-gypsy retrotransposon protein</fullName>
    </submittedName>
</protein>
<dbReference type="Proteomes" id="UP000321947">
    <property type="component" value="Unassembled WGS sequence"/>
</dbReference>
<dbReference type="AlphaFoldDB" id="A0A5D3DTX5"/>
<accession>A0A5D3DTX5</accession>
<dbReference type="PANTHER" id="PTHR33437:SF2">
    <property type="entry name" value="OS06G0361200 PROTEIN"/>
    <property type="match status" value="1"/>
</dbReference>
<reference evidence="3 4" key="1">
    <citation type="submission" date="2019-08" db="EMBL/GenBank/DDBJ databases">
        <title>Draft genome sequences of two oriental melons (Cucumis melo L. var makuwa).</title>
        <authorList>
            <person name="Kwon S.-Y."/>
        </authorList>
    </citation>
    <scope>NUCLEOTIDE SEQUENCE [LARGE SCALE GENOMIC DNA]</scope>
    <source>
        <strain evidence="4">cv. Chang Bougi</strain>
        <strain evidence="3">cv. SW 3</strain>
        <tissue evidence="2">Leaf</tissue>
    </source>
</reference>